<dbReference type="SUPFAM" id="SSF53474">
    <property type="entry name" value="alpha/beta-Hydrolases"/>
    <property type="match status" value="1"/>
</dbReference>
<dbReference type="GO" id="GO:0016787">
    <property type="term" value="F:hydrolase activity"/>
    <property type="evidence" value="ECO:0007669"/>
    <property type="project" value="UniProtKB-KW"/>
</dbReference>
<gene>
    <name evidence="1" type="ORF">ACFQ47_02680</name>
</gene>
<comment type="caution">
    <text evidence="1">The sequence shown here is derived from an EMBL/GenBank/DDBJ whole genome shotgun (WGS) entry which is preliminary data.</text>
</comment>
<proteinExistence type="predicted"/>
<organism evidence="1 2">
    <name type="scientific">Lacticaseibacillus yichunensis</name>
    <dbReference type="NCBI Taxonomy" id="2486015"/>
    <lineage>
        <taxon>Bacteria</taxon>
        <taxon>Bacillati</taxon>
        <taxon>Bacillota</taxon>
        <taxon>Bacilli</taxon>
        <taxon>Lactobacillales</taxon>
        <taxon>Lactobacillaceae</taxon>
        <taxon>Lacticaseibacillus</taxon>
    </lineage>
</organism>
<keyword evidence="1" id="KW-0378">Hydrolase</keyword>
<reference evidence="2" key="1">
    <citation type="journal article" date="2019" name="Int. J. Syst. Evol. Microbiol.">
        <title>The Global Catalogue of Microorganisms (GCM) 10K type strain sequencing project: providing services to taxonomists for standard genome sequencing and annotation.</title>
        <authorList>
            <consortium name="The Broad Institute Genomics Platform"/>
            <consortium name="The Broad Institute Genome Sequencing Center for Infectious Disease"/>
            <person name="Wu L."/>
            <person name="Ma J."/>
        </authorList>
    </citation>
    <scope>NUCLEOTIDE SEQUENCE [LARGE SCALE GENOMIC DNA]</scope>
    <source>
        <strain evidence="2">CCM 8947</strain>
    </source>
</reference>
<dbReference type="Gene3D" id="3.40.50.1820">
    <property type="entry name" value="alpha/beta hydrolase"/>
    <property type="match status" value="1"/>
</dbReference>
<evidence type="ECO:0000313" key="2">
    <source>
        <dbReference type="Proteomes" id="UP001597192"/>
    </source>
</evidence>
<dbReference type="RefSeq" id="WP_125696788.1">
    <property type="nucleotide sequence ID" value="NZ_JBHTOG010000012.1"/>
</dbReference>
<dbReference type="InterPro" id="IPR029058">
    <property type="entry name" value="AB_hydrolase_fold"/>
</dbReference>
<dbReference type="Pfam" id="PF06028">
    <property type="entry name" value="DUF915"/>
    <property type="match status" value="1"/>
</dbReference>
<keyword evidence="2" id="KW-1185">Reference proteome</keyword>
<protein>
    <submittedName>
        <fullName evidence="1">Alpha/beta hydrolase</fullName>
    </submittedName>
</protein>
<sequence>MRKHLRVWLLLVLGLFVAGALTVSSVQWMKTNVSSARVVHNSRMHPVILVPGSSANQERFNTLVTLLNQQARGHSLLKVTVAENGKLSLSGKVAAGDNEPYIVVAFANNSDGYTNIKRQAKWFKTAFTYLTGRYHFNRFSAIGHSNGGLVLTLFLEKYVDDDTVTMNKLMTLGSPFNLEESSLANPTQMYTDMMKARTKLPKSLDVISVAGIENASGDGIVPLASVEAGRNIFFGAVHSFTQLTVSGTDAQHSALPQNQQIVDMIKQNILSNPGRDRQQ</sequence>
<name>A0ABW4CMS9_9LACO</name>
<evidence type="ECO:0000313" key="1">
    <source>
        <dbReference type="EMBL" id="MFD1431593.1"/>
    </source>
</evidence>
<dbReference type="Proteomes" id="UP001597192">
    <property type="component" value="Unassembled WGS sequence"/>
</dbReference>
<dbReference type="InterPro" id="IPR010315">
    <property type="entry name" value="DUF915_hydro-like"/>
</dbReference>
<dbReference type="EMBL" id="JBHTOG010000012">
    <property type="protein sequence ID" value="MFD1431593.1"/>
    <property type="molecule type" value="Genomic_DNA"/>
</dbReference>
<accession>A0ABW4CMS9</accession>